<keyword evidence="2 7" id="KW-0813">Transport</keyword>
<dbReference type="GO" id="GO:0055085">
    <property type="term" value="P:transmembrane transport"/>
    <property type="evidence" value="ECO:0007669"/>
    <property type="project" value="InterPro"/>
</dbReference>
<protein>
    <recommendedName>
        <fullName evidence="8">ABC transmembrane type-1 domain-containing protein</fullName>
    </recommendedName>
</protein>
<dbReference type="PROSITE" id="PS50928">
    <property type="entry name" value="ABC_TM1"/>
    <property type="match status" value="1"/>
</dbReference>
<evidence type="ECO:0000256" key="5">
    <source>
        <dbReference type="ARBA" id="ARBA00022989"/>
    </source>
</evidence>
<dbReference type="Proteomes" id="UP000234857">
    <property type="component" value="Unassembled WGS sequence"/>
</dbReference>
<dbReference type="Pfam" id="PF00528">
    <property type="entry name" value="BPD_transp_1"/>
    <property type="match status" value="1"/>
</dbReference>
<feature type="transmembrane region" description="Helical" evidence="7">
    <location>
        <begin position="262"/>
        <end position="280"/>
    </location>
</feature>
<comment type="similarity">
    <text evidence="7">Belongs to the binding-protein-dependent transport system permease family.</text>
</comment>
<evidence type="ECO:0000313" key="9">
    <source>
        <dbReference type="EMBL" id="PLX18183.1"/>
    </source>
</evidence>
<feature type="transmembrane region" description="Helical" evidence="7">
    <location>
        <begin position="363"/>
        <end position="385"/>
    </location>
</feature>
<evidence type="ECO:0000313" key="10">
    <source>
        <dbReference type="Proteomes" id="UP000234857"/>
    </source>
</evidence>
<sequence length="395" mass="45498">MTGWKAQRLRESEGKHYNFMFLDPGEYFYYFATEKPEINTLTFRKDGQYLKVDGLGICPAISDDKVVFYYESVTEKPVYFVHSGNDWKIDEKQKAVKLKKTRNGNLYRIVLPKQDEIYINYFETDDFADLKSADLKKGCYHYDFSKDRIRIGRNAFWHEFRKMFVQKGNFARYFFNSLIVAFLAALLTTIICSFSGYVFAKKEFKGKDLIFKLLLAGMMVPGMMFMVPQYVLVDKIGKLSFLGIGQILSSLQIMGMNTYGAMFIPHLANVFGLFLIKQYMETIPTSLIEAARIDGASEARIFYYIMIPVSAPIIMTLFLLTFIGQWSNFLWQLIISNSSNMYTLPVGLAMFQGQYSSEWTKLMAASTITVVPIIILFIFAQRYFIEGMTKGAVKG</sequence>
<evidence type="ECO:0000256" key="2">
    <source>
        <dbReference type="ARBA" id="ARBA00022448"/>
    </source>
</evidence>
<proteinExistence type="inferred from homology"/>
<evidence type="ECO:0000256" key="1">
    <source>
        <dbReference type="ARBA" id="ARBA00004651"/>
    </source>
</evidence>
<dbReference type="PANTHER" id="PTHR43744:SF12">
    <property type="entry name" value="ABC TRANSPORTER PERMEASE PROTEIN MG189-RELATED"/>
    <property type="match status" value="1"/>
</dbReference>
<dbReference type="CDD" id="cd06261">
    <property type="entry name" value="TM_PBP2"/>
    <property type="match status" value="1"/>
</dbReference>
<evidence type="ECO:0000256" key="4">
    <source>
        <dbReference type="ARBA" id="ARBA00022692"/>
    </source>
</evidence>
<feature type="transmembrane region" description="Helical" evidence="7">
    <location>
        <begin position="209"/>
        <end position="227"/>
    </location>
</feature>
<keyword evidence="3" id="KW-1003">Cell membrane</keyword>
<evidence type="ECO:0000256" key="6">
    <source>
        <dbReference type="ARBA" id="ARBA00023136"/>
    </source>
</evidence>
<accession>A0A2N5ZHT8</accession>
<keyword evidence="6 7" id="KW-0472">Membrane</keyword>
<dbReference type="SUPFAM" id="SSF161098">
    <property type="entry name" value="MetI-like"/>
    <property type="match status" value="1"/>
</dbReference>
<comment type="subcellular location">
    <subcellularLocation>
        <location evidence="1 7">Cell membrane</location>
        <topology evidence="1 7">Multi-pass membrane protein</topology>
    </subcellularLocation>
</comment>
<dbReference type="InterPro" id="IPR000515">
    <property type="entry name" value="MetI-like"/>
</dbReference>
<organism evidence="9 10">
    <name type="scientific">Muiribacterium halophilum</name>
    <dbReference type="NCBI Taxonomy" id="2053465"/>
    <lineage>
        <taxon>Bacteria</taxon>
        <taxon>Candidatus Muiribacteriota</taxon>
        <taxon>Candidatus Muiribacteriia</taxon>
        <taxon>Candidatus Muiribacteriales</taxon>
        <taxon>Candidatus Muiribacteriaceae</taxon>
        <taxon>Candidatus Muiribacterium</taxon>
    </lineage>
</organism>
<feature type="transmembrane region" description="Helical" evidence="7">
    <location>
        <begin position="301"/>
        <end position="323"/>
    </location>
</feature>
<keyword evidence="4 7" id="KW-0812">Transmembrane</keyword>
<dbReference type="GO" id="GO:0005886">
    <property type="term" value="C:plasma membrane"/>
    <property type="evidence" value="ECO:0007669"/>
    <property type="project" value="UniProtKB-SubCell"/>
</dbReference>
<reference evidence="9 10" key="1">
    <citation type="submission" date="2017-11" db="EMBL/GenBank/DDBJ databases">
        <title>Genome-resolved metagenomics identifies genetic mobility, metabolic interactions, and unexpected diversity in perchlorate-reducing communities.</title>
        <authorList>
            <person name="Barnum T.P."/>
            <person name="Figueroa I.A."/>
            <person name="Carlstrom C.I."/>
            <person name="Lucas L.N."/>
            <person name="Engelbrektson A.L."/>
            <person name="Coates J.D."/>
        </authorList>
    </citation>
    <scope>NUCLEOTIDE SEQUENCE [LARGE SCALE GENOMIC DNA]</scope>
    <source>
        <strain evidence="9">BM706</strain>
    </source>
</reference>
<keyword evidence="5 7" id="KW-1133">Transmembrane helix</keyword>
<name>A0A2N5ZHT8_MUIH1</name>
<evidence type="ECO:0000256" key="3">
    <source>
        <dbReference type="ARBA" id="ARBA00022475"/>
    </source>
</evidence>
<dbReference type="EMBL" id="PKTG01000069">
    <property type="protein sequence ID" value="PLX18183.1"/>
    <property type="molecule type" value="Genomic_DNA"/>
</dbReference>
<feature type="domain" description="ABC transmembrane type-1" evidence="8">
    <location>
        <begin position="174"/>
        <end position="380"/>
    </location>
</feature>
<dbReference type="PANTHER" id="PTHR43744">
    <property type="entry name" value="ABC TRANSPORTER PERMEASE PROTEIN MG189-RELATED-RELATED"/>
    <property type="match status" value="1"/>
</dbReference>
<dbReference type="Gene3D" id="1.10.3720.10">
    <property type="entry name" value="MetI-like"/>
    <property type="match status" value="1"/>
</dbReference>
<evidence type="ECO:0000259" key="8">
    <source>
        <dbReference type="PROSITE" id="PS50928"/>
    </source>
</evidence>
<dbReference type="AlphaFoldDB" id="A0A2N5ZHT8"/>
<gene>
    <name evidence="9" type="ORF">C0601_05340</name>
</gene>
<feature type="transmembrane region" description="Helical" evidence="7">
    <location>
        <begin position="173"/>
        <end position="197"/>
    </location>
</feature>
<dbReference type="InterPro" id="IPR035906">
    <property type="entry name" value="MetI-like_sf"/>
</dbReference>
<evidence type="ECO:0000256" key="7">
    <source>
        <dbReference type="RuleBase" id="RU363032"/>
    </source>
</evidence>
<comment type="caution">
    <text evidence="9">The sequence shown here is derived from an EMBL/GenBank/DDBJ whole genome shotgun (WGS) entry which is preliminary data.</text>
</comment>